<dbReference type="RefSeq" id="WP_307477665.1">
    <property type="nucleotide sequence ID" value="NZ_JAUSUB010000022.1"/>
</dbReference>
<comment type="similarity">
    <text evidence="1">Belongs to the 4-oxalocrotonate tautomerase family.</text>
</comment>
<dbReference type="SUPFAM" id="SSF55331">
    <property type="entry name" value="Tautomerase/MIF"/>
    <property type="match status" value="1"/>
</dbReference>
<organism evidence="4 5">
    <name type="scientific">Cytobacillus purgationiresistens</name>
    <dbReference type="NCBI Taxonomy" id="863449"/>
    <lineage>
        <taxon>Bacteria</taxon>
        <taxon>Bacillati</taxon>
        <taxon>Bacillota</taxon>
        <taxon>Bacilli</taxon>
        <taxon>Bacillales</taxon>
        <taxon>Bacillaceae</taxon>
        <taxon>Cytobacillus</taxon>
    </lineage>
</organism>
<gene>
    <name evidence="4" type="ORF">J2S17_004253</name>
</gene>
<evidence type="ECO:0000256" key="1">
    <source>
        <dbReference type="ARBA" id="ARBA00006723"/>
    </source>
</evidence>
<dbReference type="Proteomes" id="UP001238088">
    <property type="component" value="Unassembled WGS sequence"/>
</dbReference>
<keyword evidence="2 4" id="KW-0413">Isomerase</keyword>
<dbReference type="Pfam" id="PF01361">
    <property type="entry name" value="Tautomerase"/>
    <property type="match status" value="1"/>
</dbReference>
<dbReference type="GO" id="GO:0016853">
    <property type="term" value="F:isomerase activity"/>
    <property type="evidence" value="ECO:0007669"/>
    <property type="project" value="UniProtKB-KW"/>
</dbReference>
<dbReference type="InterPro" id="IPR014347">
    <property type="entry name" value="Tautomerase/MIF_sf"/>
</dbReference>
<evidence type="ECO:0000313" key="4">
    <source>
        <dbReference type="EMBL" id="MDQ0272361.1"/>
    </source>
</evidence>
<evidence type="ECO:0000313" key="5">
    <source>
        <dbReference type="Proteomes" id="UP001238088"/>
    </source>
</evidence>
<dbReference type="EC" id="5.3.2.6" evidence="4"/>
<sequence>MPYITIKLTEGRTLDQKRFLVNSVTDSIVNSLGVTPDFVRIELVELKKDIFAVGGELVCDFGRSDLKEEE</sequence>
<comment type="caution">
    <text evidence="4">The sequence shown here is derived from an EMBL/GenBank/DDBJ whole genome shotgun (WGS) entry which is preliminary data.</text>
</comment>
<dbReference type="Gene3D" id="3.30.429.10">
    <property type="entry name" value="Macrophage Migration Inhibitory Factor"/>
    <property type="match status" value="1"/>
</dbReference>
<feature type="domain" description="4-oxalocrotonate tautomerase-like" evidence="3">
    <location>
        <begin position="2"/>
        <end position="58"/>
    </location>
</feature>
<protein>
    <submittedName>
        <fullName evidence="4">4-oxalocrotonate tautomerase</fullName>
        <ecNumber evidence="4">5.3.2.6</ecNumber>
    </submittedName>
</protein>
<accession>A0ABU0ANQ5</accession>
<name>A0ABU0ANQ5_9BACI</name>
<reference evidence="4 5" key="1">
    <citation type="submission" date="2023-07" db="EMBL/GenBank/DDBJ databases">
        <title>Genomic Encyclopedia of Type Strains, Phase IV (KMG-IV): sequencing the most valuable type-strain genomes for metagenomic binning, comparative biology and taxonomic classification.</title>
        <authorList>
            <person name="Goeker M."/>
        </authorList>
    </citation>
    <scope>NUCLEOTIDE SEQUENCE [LARGE SCALE GENOMIC DNA]</scope>
    <source>
        <strain evidence="4 5">DSM 23494</strain>
    </source>
</reference>
<dbReference type="EMBL" id="JAUSUB010000022">
    <property type="protein sequence ID" value="MDQ0272361.1"/>
    <property type="molecule type" value="Genomic_DNA"/>
</dbReference>
<proteinExistence type="inferred from homology"/>
<keyword evidence="5" id="KW-1185">Reference proteome</keyword>
<evidence type="ECO:0000256" key="2">
    <source>
        <dbReference type="ARBA" id="ARBA00023235"/>
    </source>
</evidence>
<dbReference type="PANTHER" id="PTHR35530">
    <property type="entry name" value="TAUTOMERASE-RELATED"/>
    <property type="match status" value="1"/>
</dbReference>
<dbReference type="InterPro" id="IPR004370">
    <property type="entry name" value="4-OT-like_dom"/>
</dbReference>
<evidence type="ECO:0000259" key="3">
    <source>
        <dbReference type="Pfam" id="PF01361"/>
    </source>
</evidence>
<dbReference type="PANTHER" id="PTHR35530:SF1">
    <property type="entry name" value="2-HYDROXYMUCONATE TAUTOMERASE"/>
    <property type="match status" value="1"/>
</dbReference>